<dbReference type="EMBL" id="MBTF01000023">
    <property type="protein sequence ID" value="OOQ58920.1"/>
    <property type="molecule type" value="Genomic_DNA"/>
</dbReference>
<dbReference type="STRING" id="1792845.BC343_08495"/>
<evidence type="ECO:0000256" key="2">
    <source>
        <dbReference type="SAM" id="Phobius"/>
    </source>
</evidence>
<dbReference type="Pfam" id="PF13174">
    <property type="entry name" value="TPR_6"/>
    <property type="match status" value="1"/>
</dbReference>
<feature type="repeat" description="TPR" evidence="1">
    <location>
        <begin position="138"/>
        <end position="171"/>
    </location>
</feature>
<gene>
    <name evidence="3" type="ORF">BC343_08495</name>
</gene>
<organism evidence="3 4">
    <name type="scientific">Mucilaginibacter pedocola</name>
    <dbReference type="NCBI Taxonomy" id="1792845"/>
    <lineage>
        <taxon>Bacteria</taxon>
        <taxon>Pseudomonadati</taxon>
        <taxon>Bacteroidota</taxon>
        <taxon>Sphingobacteriia</taxon>
        <taxon>Sphingobacteriales</taxon>
        <taxon>Sphingobacteriaceae</taxon>
        <taxon>Mucilaginibacter</taxon>
    </lineage>
</organism>
<feature type="transmembrane region" description="Helical" evidence="2">
    <location>
        <begin position="31"/>
        <end position="53"/>
    </location>
</feature>
<dbReference type="OrthoDB" id="9808622at2"/>
<dbReference type="PROSITE" id="PS50005">
    <property type="entry name" value="TPR"/>
    <property type="match status" value="1"/>
</dbReference>
<keyword evidence="2" id="KW-1133">Transmembrane helix</keyword>
<dbReference type="Proteomes" id="UP000189739">
    <property type="component" value="Unassembled WGS sequence"/>
</dbReference>
<keyword evidence="1" id="KW-0802">TPR repeat</keyword>
<protein>
    <submittedName>
        <fullName evidence="3">Uncharacterized protein</fullName>
    </submittedName>
</protein>
<keyword evidence="2" id="KW-0812">Transmembrane</keyword>
<comment type="caution">
    <text evidence="3">The sequence shown here is derived from an EMBL/GenBank/DDBJ whole genome shotgun (WGS) entry which is preliminary data.</text>
</comment>
<keyword evidence="2" id="KW-0472">Membrane</keyword>
<evidence type="ECO:0000313" key="4">
    <source>
        <dbReference type="Proteomes" id="UP000189739"/>
    </source>
</evidence>
<dbReference type="InterPro" id="IPR019734">
    <property type="entry name" value="TPR_rpt"/>
</dbReference>
<evidence type="ECO:0000313" key="3">
    <source>
        <dbReference type="EMBL" id="OOQ58920.1"/>
    </source>
</evidence>
<accession>A0A1S9PDA7</accession>
<dbReference type="SUPFAM" id="SSF48452">
    <property type="entry name" value="TPR-like"/>
    <property type="match status" value="1"/>
</dbReference>
<keyword evidence="4" id="KW-1185">Reference proteome</keyword>
<dbReference type="PROSITE" id="PS50293">
    <property type="entry name" value="TPR_REGION"/>
    <property type="match status" value="1"/>
</dbReference>
<dbReference type="Pfam" id="PF13424">
    <property type="entry name" value="TPR_12"/>
    <property type="match status" value="1"/>
</dbReference>
<dbReference type="Gene3D" id="1.25.40.10">
    <property type="entry name" value="Tetratricopeptide repeat domain"/>
    <property type="match status" value="2"/>
</dbReference>
<reference evidence="3 4" key="1">
    <citation type="submission" date="2016-07" db="EMBL/GenBank/DDBJ databases">
        <title>Genomic analysis of zinc-resistant bacterium Mucilaginibacter pedocola TBZ30.</title>
        <authorList>
            <person name="Huang J."/>
            <person name="Tang J."/>
        </authorList>
    </citation>
    <scope>NUCLEOTIDE SEQUENCE [LARGE SCALE GENOMIC DNA]</scope>
    <source>
        <strain evidence="3 4">TBZ30</strain>
    </source>
</reference>
<dbReference type="SMART" id="SM00028">
    <property type="entry name" value="TPR"/>
    <property type="match status" value="3"/>
</dbReference>
<dbReference type="AlphaFoldDB" id="A0A1S9PDA7"/>
<dbReference type="InterPro" id="IPR011990">
    <property type="entry name" value="TPR-like_helical_dom_sf"/>
</dbReference>
<evidence type="ECO:0000256" key="1">
    <source>
        <dbReference type="PROSITE-ProRule" id="PRU00339"/>
    </source>
</evidence>
<proteinExistence type="predicted"/>
<name>A0A1S9PDA7_9SPHI</name>
<sequence length="224" mass="25013">MSATELKTKATPDNTETVKSGSFVQENQKSLLFIAAAIVLMVVIYIAYVKLYLGGREEKAASQIYMAQQFWSNKEWDKAIKGADSYPGLEKIVADYSNTKTANLATFYLGVAYLNKGEYRKAIDNFSNYRGEDVMVAAEAYGNTGDAYVELKDYDKAETYFKKAIDKANNQFLSPVYLKKLGLVYEAKNDFKAAAESYKKIKTDFPTSAEAQSIDAYIARAEAK</sequence>
<dbReference type="RefSeq" id="WP_078349628.1">
    <property type="nucleotide sequence ID" value="NZ_MBTF01000023.1"/>
</dbReference>